<reference evidence="6" key="2">
    <citation type="submission" date="2024-06" db="UniProtKB">
        <authorList>
            <consortium name="EnsemblMetazoa"/>
        </authorList>
    </citation>
    <scope>IDENTIFICATION</scope>
</reference>
<keyword evidence="1" id="KW-1017">Isopeptide bond</keyword>
<dbReference type="GO" id="GO:0006310">
    <property type="term" value="P:DNA recombination"/>
    <property type="evidence" value="ECO:0007669"/>
    <property type="project" value="UniProtKB-KW"/>
</dbReference>
<proteinExistence type="predicted"/>
<dbReference type="RefSeq" id="XP_019849922.1">
    <property type="nucleotide sequence ID" value="XM_019994363.1"/>
</dbReference>
<dbReference type="Pfam" id="PF12012">
    <property type="entry name" value="DUF3504"/>
    <property type="match status" value="1"/>
</dbReference>
<keyword evidence="4" id="KW-0233">DNA recombination</keyword>
<keyword evidence="3" id="KW-0832">Ubl conjugation</keyword>
<accession>A0AAN0IZG1</accession>
<dbReference type="GeneID" id="109580810"/>
<keyword evidence="7" id="KW-1185">Reference proteome</keyword>
<dbReference type="InterPro" id="IPR013762">
    <property type="entry name" value="Integrase-like_cat_sf"/>
</dbReference>
<sequence>MGTTVKQAEVISLDLEEHLWNEGALGDDNPQQLLDTLVFKLCLHFALHSGAEHSSLRPDMLFLHEPDQATSYLPYTESGLKNHSGGLKERKLENKSVKLFANEVDERKCAVRMYRTVGKFRGLCLDVEVTGHFTNHSLRRTAVARMLQKGVQEDKIMSITCHRSAKALRAFTRK</sequence>
<dbReference type="GO" id="GO:0015074">
    <property type="term" value="P:DNA integration"/>
    <property type="evidence" value="ECO:0007669"/>
    <property type="project" value="InterPro"/>
</dbReference>
<dbReference type="EnsemblMetazoa" id="XM_019994363.1">
    <property type="protein sequence ID" value="XP_019849922.1"/>
    <property type="gene ID" value="LOC109580810"/>
</dbReference>
<evidence type="ECO:0000313" key="7">
    <source>
        <dbReference type="Proteomes" id="UP000007879"/>
    </source>
</evidence>
<keyword evidence="2" id="KW-0597">Phosphoprotein</keyword>
<name>A0AAN0IZG1_AMPQE</name>
<dbReference type="GO" id="GO:0003677">
    <property type="term" value="F:DNA binding"/>
    <property type="evidence" value="ECO:0007669"/>
    <property type="project" value="InterPro"/>
</dbReference>
<organism evidence="6 7">
    <name type="scientific">Amphimedon queenslandica</name>
    <name type="common">Sponge</name>
    <dbReference type="NCBI Taxonomy" id="400682"/>
    <lineage>
        <taxon>Eukaryota</taxon>
        <taxon>Metazoa</taxon>
        <taxon>Porifera</taxon>
        <taxon>Demospongiae</taxon>
        <taxon>Heteroscleromorpha</taxon>
        <taxon>Haplosclerida</taxon>
        <taxon>Niphatidae</taxon>
        <taxon>Amphimedon</taxon>
    </lineage>
</organism>
<protein>
    <recommendedName>
        <fullName evidence="5">ZMYM2-like/QRICH1 C-terminal domain-containing protein</fullName>
    </recommendedName>
</protein>
<dbReference type="Gene3D" id="1.10.443.10">
    <property type="entry name" value="Intergrase catalytic core"/>
    <property type="match status" value="1"/>
</dbReference>
<dbReference type="SUPFAM" id="SSF56349">
    <property type="entry name" value="DNA breaking-rejoining enzymes"/>
    <property type="match status" value="1"/>
</dbReference>
<dbReference type="InterPro" id="IPR011010">
    <property type="entry name" value="DNA_brk_join_enz"/>
</dbReference>
<reference evidence="7" key="1">
    <citation type="journal article" date="2010" name="Nature">
        <title>The Amphimedon queenslandica genome and the evolution of animal complexity.</title>
        <authorList>
            <person name="Srivastava M."/>
            <person name="Simakov O."/>
            <person name="Chapman J."/>
            <person name="Fahey B."/>
            <person name="Gauthier M.E."/>
            <person name="Mitros T."/>
            <person name="Richards G.S."/>
            <person name="Conaco C."/>
            <person name="Dacre M."/>
            <person name="Hellsten U."/>
            <person name="Larroux C."/>
            <person name="Putnam N.H."/>
            <person name="Stanke M."/>
            <person name="Adamska M."/>
            <person name="Darling A."/>
            <person name="Degnan S.M."/>
            <person name="Oakley T.H."/>
            <person name="Plachetzki D.C."/>
            <person name="Zhai Y."/>
            <person name="Adamski M."/>
            <person name="Calcino A."/>
            <person name="Cummins S.F."/>
            <person name="Goodstein D.M."/>
            <person name="Harris C."/>
            <person name="Jackson D.J."/>
            <person name="Leys S.P."/>
            <person name="Shu S."/>
            <person name="Woodcroft B.J."/>
            <person name="Vervoort M."/>
            <person name="Kosik K.S."/>
            <person name="Manning G."/>
            <person name="Degnan B.M."/>
            <person name="Rokhsar D.S."/>
        </authorList>
    </citation>
    <scope>NUCLEOTIDE SEQUENCE [LARGE SCALE GENOMIC DNA]</scope>
</reference>
<evidence type="ECO:0000256" key="4">
    <source>
        <dbReference type="ARBA" id="ARBA00023172"/>
    </source>
</evidence>
<evidence type="ECO:0000256" key="1">
    <source>
        <dbReference type="ARBA" id="ARBA00022499"/>
    </source>
</evidence>
<evidence type="ECO:0000256" key="2">
    <source>
        <dbReference type="ARBA" id="ARBA00022553"/>
    </source>
</evidence>
<dbReference type="AlphaFoldDB" id="A0AAN0IZG1"/>
<evidence type="ECO:0000313" key="6">
    <source>
        <dbReference type="EnsemblMetazoa" id="XP_019849922.1"/>
    </source>
</evidence>
<feature type="domain" description="ZMYM2-like/QRICH1 C-terminal" evidence="5">
    <location>
        <begin position="11"/>
        <end position="115"/>
    </location>
</feature>
<evidence type="ECO:0000256" key="3">
    <source>
        <dbReference type="ARBA" id="ARBA00022843"/>
    </source>
</evidence>
<evidence type="ECO:0000259" key="5">
    <source>
        <dbReference type="Pfam" id="PF12012"/>
    </source>
</evidence>
<dbReference type="InterPro" id="IPR021893">
    <property type="entry name" value="ZMYM2-like_C"/>
</dbReference>
<dbReference type="KEGG" id="aqu:109580810"/>
<dbReference type="Proteomes" id="UP000007879">
    <property type="component" value="Unassembled WGS sequence"/>
</dbReference>